<keyword evidence="2" id="KW-0732">Signal</keyword>
<feature type="signal peptide" evidence="2">
    <location>
        <begin position="1"/>
        <end position="21"/>
    </location>
</feature>
<dbReference type="Proteomes" id="UP000267268">
    <property type="component" value="Chromosome 1"/>
</dbReference>
<evidence type="ECO:0000313" key="4">
    <source>
        <dbReference type="Proteomes" id="UP000267268"/>
    </source>
</evidence>
<keyword evidence="1" id="KW-1133">Transmembrane helix</keyword>
<protein>
    <submittedName>
        <fullName evidence="3">Uncharacterized protein</fullName>
    </submittedName>
</protein>
<feature type="transmembrane region" description="Helical" evidence="1">
    <location>
        <begin position="45"/>
        <end position="68"/>
    </location>
</feature>
<evidence type="ECO:0000313" key="3">
    <source>
        <dbReference type="EMBL" id="AZQ62186.1"/>
    </source>
</evidence>
<sequence>MYKKIVFLSLSFLLSVQGLYAQCAMCRATVENNISSGASSVGAGLNTGIIYLMTMPYILIAAIVYLWYRKTQKEKASLA</sequence>
<accession>A0A3Q9FNC8</accession>
<reference evidence="3 4" key="1">
    <citation type="submission" date="2018-12" db="EMBL/GenBank/DDBJ databases">
        <title>Flammeovirga pectinis sp. nov., isolated from the gut of the Korean scallop, Patinopecten yessoensis.</title>
        <authorList>
            <person name="Bae J.-W."/>
            <person name="Jeong Y.-S."/>
            <person name="Kang W."/>
        </authorList>
    </citation>
    <scope>NUCLEOTIDE SEQUENCE [LARGE SCALE GENOMIC DNA]</scope>
    <source>
        <strain evidence="3 4">L12M1</strain>
    </source>
</reference>
<dbReference type="KEGG" id="fll:EI427_08035"/>
<proteinExistence type="predicted"/>
<dbReference type="OrthoDB" id="678747at2"/>
<dbReference type="EMBL" id="CP034562">
    <property type="protein sequence ID" value="AZQ62186.1"/>
    <property type="molecule type" value="Genomic_DNA"/>
</dbReference>
<keyword evidence="4" id="KW-1185">Reference proteome</keyword>
<organism evidence="3 4">
    <name type="scientific">Flammeovirga pectinis</name>
    <dbReference type="NCBI Taxonomy" id="2494373"/>
    <lineage>
        <taxon>Bacteria</taxon>
        <taxon>Pseudomonadati</taxon>
        <taxon>Bacteroidota</taxon>
        <taxon>Cytophagia</taxon>
        <taxon>Cytophagales</taxon>
        <taxon>Flammeovirgaceae</taxon>
        <taxon>Flammeovirga</taxon>
    </lineage>
</organism>
<keyword evidence="1" id="KW-0472">Membrane</keyword>
<evidence type="ECO:0000256" key="1">
    <source>
        <dbReference type="SAM" id="Phobius"/>
    </source>
</evidence>
<feature type="chain" id="PRO_5018546790" evidence="2">
    <location>
        <begin position="22"/>
        <end position="79"/>
    </location>
</feature>
<dbReference type="AlphaFoldDB" id="A0A3Q9FNC8"/>
<name>A0A3Q9FNC8_9BACT</name>
<keyword evidence="1" id="KW-0812">Transmembrane</keyword>
<gene>
    <name evidence="3" type="ORF">EI427_08035</name>
</gene>
<evidence type="ECO:0000256" key="2">
    <source>
        <dbReference type="SAM" id="SignalP"/>
    </source>
</evidence>